<protein>
    <recommendedName>
        <fullName evidence="4 12">Trigger factor</fullName>
        <shortName evidence="12">TF</shortName>
        <ecNumber evidence="3 12">5.2.1.8</ecNumber>
    </recommendedName>
    <alternativeName>
        <fullName evidence="11 12">PPIase</fullName>
    </alternativeName>
</protein>
<sequence length="393" mass="43329">MMRKRFGQSVLAEVLEAAVQDAVRATLEERSLRPALQPQITVESEIGEGVDVSFLVALETLPEVPDPDFAAITVSRETVSVDDAALDEAIEDLRKRMKAFAPAPEGAEAVSGDTVVIDFVGRLEGEAFEGGSGEAFRLELGSGMFVPGFEEQLIGAKAGEARTVTVTFPAEYPAETLAGREVVFDVTVNAIENSALPEVDDALAAKVGLETVDQLRDEIRKSIQGEYDEVCSNRVKRRLLDALADMSTFPVPEGLLTQEFEAIWKQVEEAREHGHLDEEDKDKSEEQLRADYKAIAERRLRLGLLLSEIGVRHKITVAPEDLNKALAREMRRFPGQEAMVLNYYRTNKEAIERLRAPVFEDKVCAFILEMASVTETPMTIEALKEAMASDTDA</sequence>
<dbReference type="InterPro" id="IPR036611">
    <property type="entry name" value="Trigger_fac_ribosome-bd_sf"/>
</dbReference>
<dbReference type="Pfam" id="PF05698">
    <property type="entry name" value="Trigger_C"/>
    <property type="match status" value="1"/>
</dbReference>
<proteinExistence type="inferred from homology"/>
<dbReference type="GO" id="GO:0003755">
    <property type="term" value="F:peptidyl-prolyl cis-trans isomerase activity"/>
    <property type="evidence" value="ECO:0007669"/>
    <property type="project" value="UniProtKB-UniRule"/>
</dbReference>
<comment type="function">
    <text evidence="10 12">Involved in protein export. Acts as a chaperone by maintaining the newly synthesized protein in an open conformation. Functions as a peptidyl-prolyl cis-trans isomerase.</text>
</comment>
<dbReference type="InterPro" id="IPR027304">
    <property type="entry name" value="Trigger_fact/SurA_dom_sf"/>
</dbReference>
<evidence type="ECO:0000259" key="15">
    <source>
        <dbReference type="PROSITE" id="PS50059"/>
    </source>
</evidence>
<dbReference type="Proteomes" id="UP000321567">
    <property type="component" value="Unassembled WGS sequence"/>
</dbReference>
<keyword evidence="7 12" id="KW-0143">Chaperone</keyword>
<dbReference type="Gene3D" id="3.30.70.1050">
    <property type="entry name" value="Trigger factor ribosome-binding domain"/>
    <property type="match status" value="1"/>
</dbReference>
<dbReference type="InterPro" id="IPR046357">
    <property type="entry name" value="PPIase_dom_sf"/>
</dbReference>
<dbReference type="SUPFAM" id="SSF54534">
    <property type="entry name" value="FKBP-like"/>
    <property type="match status" value="1"/>
</dbReference>
<evidence type="ECO:0000256" key="13">
    <source>
        <dbReference type="PROSITE-ProRule" id="PRU00277"/>
    </source>
</evidence>
<evidence type="ECO:0000256" key="14">
    <source>
        <dbReference type="RuleBase" id="RU003914"/>
    </source>
</evidence>
<evidence type="ECO:0000313" key="16">
    <source>
        <dbReference type="EMBL" id="GEO82268.1"/>
    </source>
</evidence>
<keyword evidence="6 12" id="KW-0697">Rotamase</keyword>
<reference evidence="16 17" key="1">
    <citation type="submission" date="2019-07" db="EMBL/GenBank/DDBJ databases">
        <title>Whole genome shotgun sequence of Rhodospirillum oryzae NBRC 107573.</title>
        <authorList>
            <person name="Hosoyama A."/>
            <person name="Uohara A."/>
            <person name="Ohji S."/>
            <person name="Ichikawa N."/>
        </authorList>
    </citation>
    <scope>NUCLEOTIDE SEQUENCE [LARGE SCALE GENOMIC DNA]</scope>
    <source>
        <strain evidence="16 17">NBRC 107573</strain>
    </source>
</reference>
<keyword evidence="9 12" id="KW-0131">Cell cycle</keyword>
<dbReference type="InterPro" id="IPR008881">
    <property type="entry name" value="Trigger_fac_ribosome-bd_bac"/>
</dbReference>
<evidence type="ECO:0000256" key="4">
    <source>
        <dbReference type="ARBA" id="ARBA00016902"/>
    </source>
</evidence>
<dbReference type="Pfam" id="PF05697">
    <property type="entry name" value="Trigger_N"/>
    <property type="match status" value="1"/>
</dbReference>
<comment type="catalytic activity">
    <reaction evidence="1 12 13">
        <text>[protein]-peptidylproline (omega=180) = [protein]-peptidylproline (omega=0)</text>
        <dbReference type="Rhea" id="RHEA:16237"/>
        <dbReference type="Rhea" id="RHEA-COMP:10747"/>
        <dbReference type="Rhea" id="RHEA-COMP:10748"/>
        <dbReference type="ChEBI" id="CHEBI:83833"/>
        <dbReference type="ChEBI" id="CHEBI:83834"/>
        <dbReference type="EC" id="5.2.1.8"/>
    </reaction>
</comment>
<dbReference type="InterPro" id="IPR008880">
    <property type="entry name" value="Trigger_fac_C"/>
</dbReference>
<dbReference type="PROSITE" id="PS50059">
    <property type="entry name" value="FKBP_PPIASE"/>
    <property type="match status" value="1"/>
</dbReference>
<dbReference type="InterPro" id="IPR037041">
    <property type="entry name" value="Trigger_fac_C_sf"/>
</dbReference>
<dbReference type="EC" id="5.2.1.8" evidence="3 12"/>
<keyword evidence="5 12" id="KW-0132">Cell division</keyword>
<dbReference type="GO" id="GO:0006457">
    <property type="term" value="P:protein folding"/>
    <property type="evidence" value="ECO:0007669"/>
    <property type="project" value="UniProtKB-UniRule"/>
</dbReference>
<keyword evidence="8 12" id="KW-0413">Isomerase</keyword>
<dbReference type="Gene3D" id="3.10.50.40">
    <property type="match status" value="1"/>
</dbReference>
<dbReference type="AlphaFoldDB" id="A0A512HA12"/>
<evidence type="ECO:0000256" key="7">
    <source>
        <dbReference type="ARBA" id="ARBA00023186"/>
    </source>
</evidence>
<dbReference type="GO" id="GO:0051301">
    <property type="term" value="P:cell division"/>
    <property type="evidence" value="ECO:0007669"/>
    <property type="project" value="UniProtKB-KW"/>
</dbReference>
<dbReference type="HAMAP" id="MF_00303">
    <property type="entry name" value="Trigger_factor_Tig"/>
    <property type="match status" value="1"/>
</dbReference>
<evidence type="ECO:0000256" key="12">
    <source>
        <dbReference type="HAMAP-Rule" id="MF_00303"/>
    </source>
</evidence>
<keyword evidence="12" id="KW-0963">Cytoplasm</keyword>
<comment type="similarity">
    <text evidence="2 12 14">Belongs to the FKBP-type PPIase family. Tig subfamily.</text>
</comment>
<evidence type="ECO:0000256" key="10">
    <source>
        <dbReference type="ARBA" id="ARBA00024849"/>
    </source>
</evidence>
<comment type="domain">
    <text evidence="12">Consists of 3 domains; the N-terminus binds the ribosome, the middle domain has PPIase activity, while the C-terminus has intrinsic chaperone activity on its own.</text>
</comment>
<evidence type="ECO:0000256" key="11">
    <source>
        <dbReference type="ARBA" id="ARBA00029986"/>
    </source>
</evidence>
<dbReference type="SUPFAM" id="SSF109998">
    <property type="entry name" value="Triger factor/SurA peptide-binding domain-like"/>
    <property type="match status" value="1"/>
</dbReference>
<dbReference type="NCBIfam" id="TIGR00115">
    <property type="entry name" value="tig"/>
    <property type="match status" value="1"/>
</dbReference>
<comment type="subcellular location">
    <subcellularLocation>
        <location evidence="12">Cytoplasm</location>
    </subcellularLocation>
    <text evidence="12">About half TF is bound to the ribosome near the polypeptide exit tunnel while the other half is free in the cytoplasm.</text>
</comment>
<dbReference type="Gene3D" id="1.10.3120.10">
    <property type="entry name" value="Trigger factor, C-terminal domain"/>
    <property type="match status" value="1"/>
</dbReference>
<name>A0A512HA12_9PROT</name>
<dbReference type="InterPro" id="IPR005215">
    <property type="entry name" value="Trig_fac"/>
</dbReference>
<dbReference type="InterPro" id="IPR001179">
    <property type="entry name" value="PPIase_FKBP_dom"/>
</dbReference>
<dbReference type="PIRSF" id="PIRSF003095">
    <property type="entry name" value="Trigger_factor"/>
    <property type="match status" value="1"/>
</dbReference>
<accession>A0A512HA12</accession>
<evidence type="ECO:0000256" key="5">
    <source>
        <dbReference type="ARBA" id="ARBA00022618"/>
    </source>
</evidence>
<dbReference type="FunFam" id="3.10.50.40:FF:000001">
    <property type="entry name" value="Trigger factor"/>
    <property type="match status" value="1"/>
</dbReference>
<dbReference type="EMBL" id="BJZO01000068">
    <property type="protein sequence ID" value="GEO82268.1"/>
    <property type="molecule type" value="Genomic_DNA"/>
</dbReference>
<evidence type="ECO:0000256" key="8">
    <source>
        <dbReference type="ARBA" id="ARBA00023235"/>
    </source>
</evidence>
<gene>
    <name evidence="12 16" type="primary">tig</name>
    <name evidence="16" type="ORF">ROR02_23990</name>
</gene>
<dbReference type="GO" id="GO:0015031">
    <property type="term" value="P:protein transport"/>
    <property type="evidence" value="ECO:0007669"/>
    <property type="project" value="UniProtKB-UniRule"/>
</dbReference>
<organism evidence="16 17">
    <name type="scientific">Pararhodospirillum oryzae</name>
    <dbReference type="NCBI Taxonomy" id="478448"/>
    <lineage>
        <taxon>Bacteria</taxon>
        <taxon>Pseudomonadati</taxon>
        <taxon>Pseudomonadota</taxon>
        <taxon>Alphaproteobacteria</taxon>
        <taxon>Rhodospirillales</taxon>
        <taxon>Rhodospirillaceae</taxon>
        <taxon>Pararhodospirillum</taxon>
    </lineage>
</organism>
<evidence type="ECO:0000256" key="3">
    <source>
        <dbReference type="ARBA" id="ARBA00013194"/>
    </source>
</evidence>
<evidence type="ECO:0000256" key="2">
    <source>
        <dbReference type="ARBA" id="ARBA00005464"/>
    </source>
</evidence>
<feature type="domain" description="PPIase FKBP-type" evidence="15">
    <location>
        <begin position="112"/>
        <end position="172"/>
    </location>
</feature>
<evidence type="ECO:0000313" key="17">
    <source>
        <dbReference type="Proteomes" id="UP000321567"/>
    </source>
</evidence>
<comment type="caution">
    <text evidence="16">The sequence shown here is derived from an EMBL/GenBank/DDBJ whole genome shotgun (WGS) entry which is preliminary data.</text>
</comment>
<dbReference type="Pfam" id="PF00254">
    <property type="entry name" value="FKBP_C"/>
    <property type="match status" value="1"/>
</dbReference>
<evidence type="ECO:0000256" key="9">
    <source>
        <dbReference type="ARBA" id="ARBA00023306"/>
    </source>
</evidence>
<evidence type="ECO:0000256" key="6">
    <source>
        <dbReference type="ARBA" id="ARBA00023110"/>
    </source>
</evidence>
<keyword evidence="17" id="KW-1185">Reference proteome</keyword>
<evidence type="ECO:0000256" key="1">
    <source>
        <dbReference type="ARBA" id="ARBA00000971"/>
    </source>
</evidence>
<dbReference type="GO" id="GO:0005737">
    <property type="term" value="C:cytoplasm"/>
    <property type="evidence" value="ECO:0007669"/>
    <property type="project" value="UniProtKB-SubCell"/>
</dbReference>